<sequence>MSRVQTLFIPEVERFEAYVKSLLHMARTLDNSGRQYNRTKHVVVVGSTTRIVEAYVKTTIGSNTVPDGVFCLGLNQAPDLYKKYDFGSAHVVLMFDLMYTSESAINSLAHRLFDIILTLKQRPEDKELKNLPIHIVGQNWKVWDAMMESGAGNAANYECYSKGLQFAPNQTFETASCITFDQLLTQDPNTYAKHDISIGREFTVIDHATLIQKLHNIKWVLQSGQTQHKLILDHAFQRILFEQYLCYEFQGL</sequence>
<gene>
    <name evidence="1" type="ORF">pEaSNUABM7_00250</name>
</gene>
<proteinExistence type="predicted"/>
<evidence type="ECO:0000313" key="2">
    <source>
        <dbReference type="Proteomes" id="UP000827609"/>
    </source>
</evidence>
<dbReference type="EMBL" id="MZ475896">
    <property type="protein sequence ID" value="QYW04918.1"/>
    <property type="molecule type" value="Genomic_DNA"/>
</dbReference>
<protein>
    <submittedName>
        <fullName evidence="1">Uncharacterized protein</fullName>
    </submittedName>
</protein>
<name>A0AAE8BP66_9CAUD</name>
<organism evidence="1 2">
    <name type="scientific">Erwinia phage pEa_SNUABM_7</name>
    <dbReference type="NCBI Taxonomy" id="2866695"/>
    <lineage>
        <taxon>Viruses</taxon>
        <taxon>Duplodnaviria</taxon>
        <taxon>Heunggongvirae</taxon>
        <taxon>Uroviricota</taxon>
        <taxon>Caudoviricetes</taxon>
        <taxon>Snuvirus</taxon>
        <taxon>Snuvirus SNUABM7</taxon>
    </lineage>
</organism>
<accession>A0AAE8BP66</accession>
<dbReference type="Proteomes" id="UP000827609">
    <property type="component" value="Segment"/>
</dbReference>
<evidence type="ECO:0000313" key="1">
    <source>
        <dbReference type="EMBL" id="QYW04918.1"/>
    </source>
</evidence>
<reference evidence="1" key="1">
    <citation type="submission" date="2021-06" db="EMBL/GenBank/DDBJ databases">
        <title>Complete genome sequence of Erwinia phage pEa_SNUABM_7.</title>
        <authorList>
            <person name="Kim S.G."/>
            <person name="Park S.C."/>
        </authorList>
    </citation>
    <scope>NUCLEOTIDE SEQUENCE</scope>
</reference>
<keyword evidence="2" id="KW-1185">Reference proteome</keyword>